<dbReference type="InterPro" id="IPR005814">
    <property type="entry name" value="Aminotrans_3"/>
</dbReference>
<protein>
    <recommendedName>
        <fullName evidence="3">Ornithine aminotransferase</fullName>
        <ecNumber evidence="3">2.6.1.13</ecNumber>
    </recommendedName>
</protein>
<dbReference type="InterPro" id="IPR015424">
    <property type="entry name" value="PyrdxlP-dep_Trfase"/>
</dbReference>
<keyword evidence="3 4" id="KW-0032">Aminotransferase</keyword>
<dbReference type="PANTHER" id="PTHR11986">
    <property type="entry name" value="AMINOTRANSFERASE CLASS III"/>
    <property type="match status" value="1"/>
</dbReference>
<dbReference type="EMBL" id="SEYY01004876">
    <property type="protein sequence ID" value="KAB7503573.1"/>
    <property type="molecule type" value="Genomic_DNA"/>
</dbReference>
<dbReference type="InterPro" id="IPR015422">
    <property type="entry name" value="PyrdxlP-dep_Trfase_small"/>
</dbReference>
<evidence type="ECO:0000313" key="5">
    <source>
        <dbReference type="Proteomes" id="UP000326759"/>
    </source>
</evidence>
<dbReference type="GO" id="GO:0010121">
    <property type="term" value="P:L-arginine catabolic process to proline via ornithine"/>
    <property type="evidence" value="ECO:0007669"/>
    <property type="project" value="TreeGrafter"/>
</dbReference>
<organism evidence="4 5">
    <name type="scientific">Armadillidium nasatum</name>
    <dbReference type="NCBI Taxonomy" id="96803"/>
    <lineage>
        <taxon>Eukaryota</taxon>
        <taxon>Metazoa</taxon>
        <taxon>Ecdysozoa</taxon>
        <taxon>Arthropoda</taxon>
        <taxon>Crustacea</taxon>
        <taxon>Multicrustacea</taxon>
        <taxon>Malacostraca</taxon>
        <taxon>Eumalacostraca</taxon>
        <taxon>Peracarida</taxon>
        <taxon>Isopoda</taxon>
        <taxon>Oniscidea</taxon>
        <taxon>Crinocheta</taxon>
        <taxon>Armadillidiidae</taxon>
        <taxon>Armadillidium</taxon>
    </lineage>
</organism>
<dbReference type="Pfam" id="PF00202">
    <property type="entry name" value="Aminotran_3"/>
    <property type="match status" value="1"/>
</dbReference>
<sequence>MLKKWDKFCEKKLSEIPKEIVSEVRGKGLLNAIVINPKHDAWEVCLKLKENGLLAKPTHGDKIRFAPTLVMNEEQILECAEIVSKTLLALH</sequence>
<evidence type="ECO:0000256" key="2">
    <source>
        <dbReference type="ARBA" id="ARBA00008954"/>
    </source>
</evidence>
<evidence type="ECO:0000256" key="3">
    <source>
        <dbReference type="RuleBase" id="RU365036"/>
    </source>
</evidence>
<comment type="pathway">
    <text evidence="3">Amino-acid biosynthesis; L-proline biosynthesis; L-glutamate 5-semialdehyde from L-ornithine: step 1/1.</text>
</comment>
<dbReference type="FunFam" id="3.90.1150.10:FF:000152">
    <property type="entry name" value="Ornithine aminotransferase"/>
    <property type="match status" value="1"/>
</dbReference>
<comment type="cofactor">
    <cofactor evidence="1 3">
        <name>pyridoxal 5'-phosphate</name>
        <dbReference type="ChEBI" id="CHEBI:597326"/>
    </cofactor>
</comment>
<dbReference type="GO" id="GO:0019544">
    <property type="term" value="P:L-arginine catabolic process to L-glutamate"/>
    <property type="evidence" value="ECO:0007669"/>
    <property type="project" value="TreeGrafter"/>
</dbReference>
<dbReference type="AlphaFoldDB" id="A0A5N5TA87"/>
<dbReference type="PANTHER" id="PTHR11986:SF18">
    <property type="entry name" value="ORNITHINE AMINOTRANSFERASE, MITOCHONDRIAL"/>
    <property type="match status" value="1"/>
</dbReference>
<dbReference type="OrthoDB" id="425114at2759"/>
<dbReference type="Gene3D" id="3.90.1150.10">
    <property type="entry name" value="Aspartate Aminotransferase, domain 1"/>
    <property type="match status" value="1"/>
</dbReference>
<gene>
    <name evidence="4" type="primary">Oat</name>
    <name evidence="4" type="ORF">Anas_13196</name>
</gene>
<proteinExistence type="inferred from homology"/>
<evidence type="ECO:0000313" key="4">
    <source>
        <dbReference type="EMBL" id="KAB7503573.1"/>
    </source>
</evidence>
<name>A0A5N5TA87_9CRUS</name>
<comment type="catalytic activity">
    <reaction evidence="3">
        <text>a 2-oxocarboxylate + L-ornithine = L-glutamate 5-semialdehyde + an L-alpha-amino acid</text>
        <dbReference type="Rhea" id="RHEA:13877"/>
        <dbReference type="ChEBI" id="CHEBI:35179"/>
        <dbReference type="ChEBI" id="CHEBI:46911"/>
        <dbReference type="ChEBI" id="CHEBI:58066"/>
        <dbReference type="ChEBI" id="CHEBI:59869"/>
        <dbReference type="EC" id="2.6.1.13"/>
    </reaction>
</comment>
<dbReference type="GO" id="GO:0005737">
    <property type="term" value="C:cytoplasm"/>
    <property type="evidence" value="ECO:0007669"/>
    <property type="project" value="TreeGrafter"/>
</dbReference>
<dbReference type="GO" id="GO:0030170">
    <property type="term" value="F:pyridoxal phosphate binding"/>
    <property type="evidence" value="ECO:0007669"/>
    <property type="project" value="InterPro"/>
</dbReference>
<comment type="similarity">
    <text evidence="2 3">Belongs to the class-III pyridoxal-phosphate-dependent aminotransferase family.</text>
</comment>
<evidence type="ECO:0000256" key="1">
    <source>
        <dbReference type="ARBA" id="ARBA00001933"/>
    </source>
</evidence>
<reference evidence="4 5" key="1">
    <citation type="journal article" date="2019" name="PLoS Biol.">
        <title>Sex chromosomes control vertical transmission of feminizing Wolbachia symbionts in an isopod.</title>
        <authorList>
            <person name="Becking T."/>
            <person name="Chebbi M.A."/>
            <person name="Giraud I."/>
            <person name="Moumen B."/>
            <person name="Laverre T."/>
            <person name="Caubet Y."/>
            <person name="Peccoud J."/>
            <person name="Gilbert C."/>
            <person name="Cordaux R."/>
        </authorList>
    </citation>
    <scope>NUCLEOTIDE SEQUENCE [LARGE SCALE GENOMIC DNA]</scope>
    <source>
        <strain evidence="4">ANa2</strain>
        <tissue evidence="4">Whole body excluding digestive tract and cuticle</tissue>
    </source>
</reference>
<dbReference type="Proteomes" id="UP000326759">
    <property type="component" value="Unassembled WGS sequence"/>
</dbReference>
<dbReference type="GO" id="GO:0004587">
    <property type="term" value="F:ornithine aminotransferase activity"/>
    <property type="evidence" value="ECO:0007669"/>
    <property type="project" value="UniProtKB-EC"/>
</dbReference>
<dbReference type="SUPFAM" id="SSF53383">
    <property type="entry name" value="PLP-dependent transferases"/>
    <property type="match status" value="1"/>
</dbReference>
<accession>A0A5N5TA87</accession>
<keyword evidence="5" id="KW-1185">Reference proteome</keyword>
<dbReference type="InterPro" id="IPR050103">
    <property type="entry name" value="Class-III_PLP-dep_AT"/>
</dbReference>
<comment type="caution">
    <text evidence="4">The sequence shown here is derived from an EMBL/GenBank/DDBJ whole genome shotgun (WGS) entry which is preliminary data.</text>
</comment>
<keyword evidence="3 4" id="KW-0808">Transferase</keyword>
<keyword evidence="3" id="KW-0663">Pyridoxal phosphate</keyword>
<dbReference type="GO" id="GO:0042802">
    <property type="term" value="F:identical protein binding"/>
    <property type="evidence" value="ECO:0007669"/>
    <property type="project" value="TreeGrafter"/>
</dbReference>
<dbReference type="EC" id="2.6.1.13" evidence="3"/>